<proteinExistence type="predicted"/>
<keyword evidence="2" id="KW-1185">Reference proteome</keyword>
<dbReference type="eggNOG" id="COG0515">
    <property type="taxonomic scope" value="Bacteria"/>
</dbReference>
<organism evidence="1 2">
    <name type="scientific">Clostridium saccharobutylicum DSM 13864</name>
    <dbReference type="NCBI Taxonomy" id="1345695"/>
    <lineage>
        <taxon>Bacteria</taxon>
        <taxon>Bacillati</taxon>
        <taxon>Bacillota</taxon>
        <taxon>Clostridia</taxon>
        <taxon>Eubacteriales</taxon>
        <taxon>Clostridiaceae</taxon>
        <taxon>Clostridium</taxon>
    </lineage>
</organism>
<name>U5MQC1_CLOSA</name>
<dbReference type="SUPFAM" id="SSF56112">
    <property type="entry name" value="Protein kinase-like (PK-like)"/>
    <property type="match status" value="1"/>
</dbReference>
<keyword evidence="1" id="KW-0418">Kinase</keyword>
<dbReference type="GeneID" id="55474215"/>
<dbReference type="GO" id="GO:0016301">
    <property type="term" value="F:kinase activity"/>
    <property type="evidence" value="ECO:0007669"/>
    <property type="project" value="UniProtKB-KW"/>
</dbReference>
<dbReference type="Proteomes" id="UP000017118">
    <property type="component" value="Chromosome"/>
</dbReference>
<dbReference type="KEGG" id="csb:CLSA_c17290"/>
<evidence type="ECO:0000313" key="1">
    <source>
        <dbReference type="EMBL" id="AGX42723.1"/>
    </source>
</evidence>
<dbReference type="AlphaFoldDB" id="U5MQC1"/>
<dbReference type="PATRIC" id="fig|1345695.10.peg.3859"/>
<dbReference type="RefSeq" id="WP_022745323.1">
    <property type="nucleotide sequence ID" value="NC_022571.1"/>
</dbReference>
<dbReference type="HOGENOM" id="CLU_100878_1_0_9"/>
<dbReference type="OrthoDB" id="1916806at2"/>
<reference evidence="1 2" key="1">
    <citation type="journal article" date="2013" name="Genome Announc.">
        <title>Complete Genome Sequence of the Solvent Producer Clostridium saccharobutylicum NCP262 (DSM 13864).</title>
        <authorList>
            <person name="Poehlein A."/>
            <person name="Hartwich K."/>
            <person name="Krabben P."/>
            <person name="Ehrenreich A."/>
            <person name="Liebl W."/>
            <person name="Durre P."/>
            <person name="Gottschalk G."/>
            <person name="Daniel R."/>
        </authorList>
    </citation>
    <scope>NUCLEOTIDE SEQUENCE [LARGE SCALE GENOMIC DNA]</scope>
    <source>
        <strain evidence="1">DSM 13864</strain>
    </source>
</reference>
<gene>
    <name evidence="1" type="ORF">CLSA_c17290</name>
</gene>
<dbReference type="InterPro" id="IPR011009">
    <property type="entry name" value="Kinase-like_dom_sf"/>
</dbReference>
<accession>U5MQC1</accession>
<protein>
    <submittedName>
        <fullName evidence="1">Serine/threonine kinase-like protein</fullName>
    </submittedName>
</protein>
<evidence type="ECO:0000313" key="2">
    <source>
        <dbReference type="Proteomes" id="UP000017118"/>
    </source>
</evidence>
<dbReference type="EMBL" id="CP006721">
    <property type="protein sequence ID" value="AGX42723.1"/>
    <property type="molecule type" value="Genomic_DNA"/>
</dbReference>
<sequence length="192" mass="22853">MRYILDIKECKFLGKGHEGSVYLTPEGYALKIFYKKRKAEDEVEILEQVKDSKFFPKVLFIAKNMVLRDYVEGLNLSQYIKEHGLSYKLSCEIIDLIEDFKILKFKRLNIRNAHIFVDKNENIKVIDPRKIFSKNTPYPKDIIKILVNLNSFDQFLKYLLDYKPNLLPYWTKGYDYYIYMSKKTLCIKMSAS</sequence>
<keyword evidence="1" id="KW-0808">Transferase</keyword>